<dbReference type="PANTHER" id="PTHR33476">
    <property type="entry name" value="EMB|CAB62613.1"/>
    <property type="match status" value="1"/>
</dbReference>
<proteinExistence type="predicted"/>
<dbReference type="InterPro" id="IPR040348">
    <property type="entry name" value="POLAR-like"/>
</dbReference>
<organism evidence="2 3">
    <name type="scientific">Vigna mungo</name>
    <name type="common">Black gram</name>
    <name type="synonym">Phaseolus mungo</name>
    <dbReference type="NCBI Taxonomy" id="3915"/>
    <lineage>
        <taxon>Eukaryota</taxon>
        <taxon>Viridiplantae</taxon>
        <taxon>Streptophyta</taxon>
        <taxon>Embryophyta</taxon>
        <taxon>Tracheophyta</taxon>
        <taxon>Spermatophyta</taxon>
        <taxon>Magnoliopsida</taxon>
        <taxon>eudicotyledons</taxon>
        <taxon>Gunneridae</taxon>
        <taxon>Pentapetalae</taxon>
        <taxon>rosids</taxon>
        <taxon>fabids</taxon>
        <taxon>Fabales</taxon>
        <taxon>Fabaceae</taxon>
        <taxon>Papilionoideae</taxon>
        <taxon>50 kb inversion clade</taxon>
        <taxon>NPAAA clade</taxon>
        <taxon>indigoferoid/millettioid clade</taxon>
        <taxon>Phaseoleae</taxon>
        <taxon>Vigna</taxon>
    </lineage>
</organism>
<feature type="coiled-coil region" evidence="1">
    <location>
        <begin position="296"/>
        <end position="323"/>
    </location>
</feature>
<dbReference type="Proteomes" id="UP001374535">
    <property type="component" value="Chromosome 5"/>
</dbReference>
<sequence>MDSWVVAAIAGAGCLARYLNKLSKNVDGSSPLSLEDSYFVNDVSPIQPFCTQEGRDSLYRRASDVDSEDCLLASDEGLESERVRLFKNCSESDVLSLSNFNDYGNEQGSNVVGNCGFLPYDLSAGKLGHNPHGNRISHRTKRLYGHISRPSNSLESCLMAQICEEQVKLEESVFLPSVATRPFLVGDGNQVIRRANDVDSFSGITGSEEYRLYRKGNKVKDKSVLFGVPSLSKIGSSNDSKKMKINAGNGRSVRLSPTSNVLSGKHIHTQHDASFLFSLGISFGIITSMLANKREMDKLRELLKQTENFVEDLQEELEMKDSMRVKELHNENSGSEGTYDHSFCDKELNGFSPEKHMDNFPITDCKESYGQKEEESSEAMSKIEAELEAELERLGLNMNESNPERTLSELVEWIGEWAGEWTGELTEGQKVGLNPVLQTHYLGFLERENLPPLCEKVELWLVLQIHYLGCRERENLPPPCDIKHVYRKKFETLVWDPGLVEKTDGEWDGDQMEAQETELEADFAHGELQTNVIGGKDFFHSKLNEEDSATVVPVNYAVSPHELTLRLHEVIQSRLEGRVQELEIALENSQRKLWFMESEHKNNSQKFFPRKASSFSEGNVLAWNECEPMTEPLVMNLSDDPAGAYNGSYYEEIIKIDDFEENSPSSMHIPECEAANDLLTFPMANEERVSRELLSSGEETMLEGLSYSNYESNGVTRDENYECDYEMERQLIRQIVEKTKKGSPVFQNVTRILYSMDKDEH</sequence>
<keyword evidence="3" id="KW-1185">Reference proteome</keyword>
<protein>
    <submittedName>
        <fullName evidence="2">Uncharacterized protein</fullName>
    </submittedName>
</protein>
<name>A0AAQ3NQ25_VIGMU</name>
<evidence type="ECO:0000256" key="1">
    <source>
        <dbReference type="SAM" id="Coils"/>
    </source>
</evidence>
<dbReference type="AlphaFoldDB" id="A0AAQ3NQ25"/>
<evidence type="ECO:0000313" key="2">
    <source>
        <dbReference type="EMBL" id="WVZ13063.1"/>
    </source>
</evidence>
<keyword evidence="1" id="KW-0175">Coiled coil</keyword>
<dbReference type="EMBL" id="CP144696">
    <property type="protein sequence ID" value="WVZ13063.1"/>
    <property type="molecule type" value="Genomic_DNA"/>
</dbReference>
<dbReference type="GO" id="GO:0008356">
    <property type="term" value="P:asymmetric cell division"/>
    <property type="evidence" value="ECO:0007669"/>
    <property type="project" value="InterPro"/>
</dbReference>
<dbReference type="PANTHER" id="PTHR33476:SF7">
    <property type="entry name" value="EMB|CAB62613.1"/>
    <property type="match status" value="1"/>
</dbReference>
<reference evidence="2 3" key="1">
    <citation type="journal article" date="2023" name="Life. Sci Alliance">
        <title>Evolutionary insights into 3D genome organization and epigenetic landscape of Vigna mungo.</title>
        <authorList>
            <person name="Junaid A."/>
            <person name="Singh B."/>
            <person name="Bhatia S."/>
        </authorList>
    </citation>
    <scope>NUCLEOTIDE SEQUENCE [LARGE SCALE GENOMIC DNA]</scope>
    <source>
        <strain evidence="2">Urdbean</strain>
    </source>
</reference>
<accession>A0AAQ3NQ25</accession>
<feature type="coiled-coil region" evidence="1">
    <location>
        <begin position="572"/>
        <end position="599"/>
    </location>
</feature>
<evidence type="ECO:0000313" key="3">
    <source>
        <dbReference type="Proteomes" id="UP001374535"/>
    </source>
</evidence>
<gene>
    <name evidence="2" type="ORF">V8G54_017593</name>
</gene>